<dbReference type="PATRIC" id="fig|1415166.3.peg.5215"/>
<feature type="domain" description="AMP-dependent synthetase/ligase" evidence="2">
    <location>
        <begin position="19"/>
        <end position="368"/>
    </location>
</feature>
<reference evidence="4 5" key="1">
    <citation type="journal article" date="2014" name="Appl. Environ. Microbiol.">
        <title>Insights into the Microbial Degradation of Rubber and Gutta-Percha by Analysis of the Complete Genome of Nocardia nova SH22a.</title>
        <authorList>
            <person name="Luo Q."/>
            <person name="Hiessl S."/>
            <person name="Poehlein A."/>
            <person name="Daniel R."/>
            <person name="Steinbuchel A."/>
        </authorList>
    </citation>
    <scope>NUCLEOTIDE SEQUENCE [LARGE SCALE GENOMIC DNA]</scope>
    <source>
        <strain evidence="4">SH22a</strain>
    </source>
</reference>
<evidence type="ECO:0000259" key="3">
    <source>
        <dbReference type="Pfam" id="PF13193"/>
    </source>
</evidence>
<dbReference type="PANTHER" id="PTHR43767">
    <property type="entry name" value="LONG-CHAIN-FATTY-ACID--COA LIGASE"/>
    <property type="match status" value="1"/>
</dbReference>
<dbReference type="GO" id="GO:0016878">
    <property type="term" value="F:acid-thiol ligase activity"/>
    <property type="evidence" value="ECO:0007669"/>
    <property type="project" value="UniProtKB-ARBA"/>
</dbReference>
<proteinExistence type="predicted"/>
<evidence type="ECO:0000313" key="4">
    <source>
        <dbReference type="EMBL" id="AHH19841.1"/>
    </source>
</evidence>
<feature type="region of interest" description="Disordered" evidence="1">
    <location>
        <begin position="505"/>
        <end position="526"/>
    </location>
</feature>
<dbReference type="PROSITE" id="PS00455">
    <property type="entry name" value="AMP_BINDING"/>
    <property type="match status" value="1"/>
</dbReference>
<accession>W5TRG9</accession>
<dbReference type="Pfam" id="PF13193">
    <property type="entry name" value="AMP-binding_C"/>
    <property type="match status" value="1"/>
</dbReference>
<dbReference type="Pfam" id="PF00501">
    <property type="entry name" value="AMP-binding"/>
    <property type="match status" value="1"/>
</dbReference>
<dbReference type="Gene3D" id="3.40.50.12780">
    <property type="entry name" value="N-terminal domain of ligase-like"/>
    <property type="match status" value="1"/>
</dbReference>
<dbReference type="InterPro" id="IPR025110">
    <property type="entry name" value="AMP-bd_C"/>
</dbReference>
<dbReference type="Gene3D" id="3.30.300.30">
    <property type="match status" value="1"/>
</dbReference>
<dbReference type="InterPro" id="IPR000873">
    <property type="entry name" value="AMP-dep_synth/lig_dom"/>
</dbReference>
<feature type="compositionally biased region" description="Polar residues" evidence="1">
    <location>
        <begin position="508"/>
        <end position="517"/>
    </location>
</feature>
<dbReference type="RefSeq" id="WP_025351229.1">
    <property type="nucleotide sequence ID" value="NZ_CP006850.1"/>
</dbReference>
<feature type="domain" description="AMP-binding enzyme C-terminal" evidence="3">
    <location>
        <begin position="418"/>
        <end position="490"/>
    </location>
</feature>
<dbReference type="EMBL" id="CP006850">
    <property type="protein sequence ID" value="AHH19841.1"/>
    <property type="molecule type" value="Genomic_DNA"/>
</dbReference>
<dbReference type="AlphaFoldDB" id="W5TRG9"/>
<dbReference type="OrthoDB" id="2579187at2"/>
<evidence type="ECO:0000256" key="1">
    <source>
        <dbReference type="SAM" id="MobiDB-lite"/>
    </source>
</evidence>
<sequence length="526" mass="58249">MAESELLSLNEAVRRRARDVHSDKTFIREADGGRRLSYSQCDREADHWAGLLSLYGVDAGQNVAVMAPTSADWVTAWMGINLLGARCVGINTLYRGRMLGYVLDQSRCEVVITSREFLERIEEISGALENMRHIVVLEDCAVKVAALSTAAPEQSLPTPDRTQEYGITYTSGTTGPSKGVIVTWTALSKLWSNGLPPDELTEDDVLYIPFPLNHVGGSGGVHTAALKGAEVVLRRKWSTDEFWNDIRRFGATATMLVGSMASFLLKRPPRADDADNTLRIASVVPLPSDIEAFEDRFGLRIFTFFAMTETSTAIHSELSPSLPGSCGRCREGYRVRIVDDDGADCPPGVPGELWVRADDPLVMMQGYFDMPEATAAAWHEGWFRTGDMLRCDEDGNYFFVDRKKDALRRRGENISSSEIEVEVDAHPLVRDSAAIGVPSEFGEDEVMVYVELQPGAVLDPVELVAFLRERMPSFMVPQHIEYVDELPRTPATGKVEKQQLRERGVTAATWSAPTPTRSGKALTWPR</sequence>
<protein>
    <submittedName>
        <fullName evidence="4">Putative CoA ligase</fullName>
    </submittedName>
</protein>
<dbReference type="KEGG" id="nno:NONO_c50570"/>
<dbReference type="SUPFAM" id="SSF56801">
    <property type="entry name" value="Acetyl-CoA synthetase-like"/>
    <property type="match status" value="1"/>
</dbReference>
<evidence type="ECO:0000313" key="5">
    <source>
        <dbReference type="Proteomes" id="UP000019150"/>
    </source>
</evidence>
<dbReference type="STRING" id="1415166.NONO_c50570"/>
<evidence type="ECO:0000259" key="2">
    <source>
        <dbReference type="Pfam" id="PF00501"/>
    </source>
</evidence>
<keyword evidence="5" id="KW-1185">Reference proteome</keyword>
<name>W5TRG9_9NOCA</name>
<dbReference type="eggNOG" id="COG0318">
    <property type="taxonomic scope" value="Bacteria"/>
</dbReference>
<dbReference type="Proteomes" id="UP000019150">
    <property type="component" value="Chromosome"/>
</dbReference>
<dbReference type="HOGENOM" id="CLU_000022_59_0_11"/>
<keyword evidence="4" id="KW-0436">Ligase</keyword>
<gene>
    <name evidence="4" type="ORF">NONO_c50570</name>
</gene>
<organism evidence="4 5">
    <name type="scientific">Nocardia nova SH22a</name>
    <dbReference type="NCBI Taxonomy" id="1415166"/>
    <lineage>
        <taxon>Bacteria</taxon>
        <taxon>Bacillati</taxon>
        <taxon>Actinomycetota</taxon>
        <taxon>Actinomycetes</taxon>
        <taxon>Mycobacteriales</taxon>
        <taxon>Nocardiaceae</taxon>
        <taxon>Nocardia</taxon>
    </lineage>
</organism>
<dbReference type="InterPro" id="IPR045851">
    <property type="entry name" value="AMP-bd_C_sf"/>
</dbReference>
<dbReference type="PANTHER" id="PTHR43767:SF1">
    <property type="entry name" value="NONRIBOSOMAL PEPTIDE SYNTHASE PES1 (EUROFUNG)-RELATED"/>
    <property type="match status" value="1"/>
</dbReference>
<dbReference type="InterPro" id="IPR020845">
    <property type="entry name" value="AMP-binding_CS"/>
</dbReference>
<dbReference type="InterPro" id="IPR042099">
    <property type="entry name" value="ANL_N_sf"/>
</dbReference>
<dbReference type="InterPro" id="IPR050237">
    <property type="entry name" value="ATP-dep_AMP-bd_enzyme"/>
</dbReference>